<dbReference type="RefSeq" id="WP_022749690.1">
    <property type="nucleotide sequence ID" value="NZ_FOGW01000004.1"/>
</dbReference>
<dbReference type="InterPro" id="IPR043740">
    <property type="entry name" value="DUF5685"/>
</dbReference>
<reference evidence="2" key="1">
    <citation type="submission" date="2016-10" db="EMBL/GenBank/DDBJ databases">
        <authorList>
            <person name="Varghese N."/>
            <person name="Submissions S."/>
        </authorList>
    </citation>
    <scope>NUCLEOTIDE SEQUENCE [LARGE SCALE GENOMIC DNA]</scope>
    <source>
        <strain evidence="2">S1b</strain>
    </source>
</reference>
<sequence length="274" mass="32740">MFGYINVNTCNLSEKEKNLYEAYYYGIVKELRSRIGIRQRIVFRSDMAFLNILLEGIYGTRTKKEKYNLLRFAPFKIVSKKVVYRGKITEYVAEMNIVLAYHNYLDDWRDERCICKKLFCDCLKKEYLKIVKKYPRQIKVIEKNLMQLSIYEKNGEDNIELVSQTVGEMVGEIFAWKEDQYYEELKMLGFYIGKLIYILDAYVDFEYDMKKKLYNPLTKIREDAGSKEDFESMCKIFMESLKQECSKIYVKLPIFMHNEIIENVLYSGIMYDLG</sequence>
<keyword evidence="2" id="KW-1185">Reference proteome</keyword>
<organism evidence="1 2">
    <name type="scientific">Lachnobacterium bovis</name>
    <dbReference type="NCBI Taxonomy" id="140626"/>
    <lineage>
        <taxon>Bacteria</taxon>
        <taxon>Bacillati</taxon>
        <taxon>Bacillota</taxon>
        <taxon>Clostridia</taxon>
        <taxon>Lachnospirales</taxon>
        <taxon>Lachnospiraceae</taxon>
        <taxon>Lachnobacterium</taxon>
    </lineage>
</organism>
<evidence type="ECO:0000313" key="1">
    <source>
        <dbReference type="EMBL" id="SER46256.1"/>
    </source>
</evidence>
<name>A0A1H9PDF1_9FIRM</name>
<dbReference type="EMBL" id="FOGW01000004">
    <property type="protein sequence ID" value="SER46256.1"/>
    <property type="molecule type" value="Genomic_DNA"/>
</dbReference>
<dbReference type="Proteomes" id="UP000182471">
    <property type="component" value="Unassembled WGS sequence"/>
</dbReference>
<evidence type="ECO:0000313" key="2">
    <source>
        <dbReference type="Proteomes" id="UP000182471"/>
    </source>
</evidence>
<protein>
    <submittedName>
        <fullName evidence="1">Uncharacterized protein</fullName>
    </submittedName>
</protein>
<dbReference type="Pfam" id="PF18937">
    <property type="entry name" value="DUF5685"/>
    <property type="match status" value="1"/>
</dbReference>
<accession>A0A1H9PDF1</accession>
<dbReference type="AlphaFoldDB" id="A0A1H9PDF1"/>
<proteinExistence type="predicted"/>
<gene>
    <name evidence="1" type="ORF">SAMN02910429_00209</name>
</gene>
<dbReference type="OrthoDB" id="1722540at2"/>